<dbReference type="AlphaFoldDB" id="F9W917"/>
<name>F9W917_TRYCI</name>
<organism evidence="1 2">
    <name type="scientific">Trypanosoma congolense (strain IL3000)</name>
    <dbReference type="NCBI Taxonomy" id="1068625"/>
    <lineage>
        <taxon>Eukaryota</taxon>
        <taxon>Discoba</taxon>
        <taxon>Euglenozoa</taxon>
        <taxon>Kinetoplastea</taxon>
        <taxon>Metakinetoplastina</taxon>
        <taxon>Trypanosomatida</taxon>
        <taxon>Trypanosomatidae</taxon>
        <taxon>Trypanosoma</taxon>
        <taxon>Nannomonas</taxon>
    </lineage>
</organism>
<gene>
    <name evidence="1" type="ORF">TCIL3000_0_04630</name>
</gene>
<accession>F9W917</accession>
<protein>
    <submittedName>
        <fullName evidence="1">Uncharacterized protein</fullName>
    </submittedName>
</protein>
<keyword evidence="2" id="KW-1185">Reference proteome</keyword>
<evidence type="ECO:0000313" key="1">
    <source>
        <dbReference type="EMBL" id="CCD13706.1"/>
    </source>
</evidence>
<sequence>MGGQCTTREGLVACMTFLTSRGVASVVLARCYSALVLERLIPMKDWVHVKYCGKHLANSLLMSSEAAPDNGATARQPLSHTCFSLFGFLCSTCTWCFYNALPSFGF</sequence>
<proteinExistence type="predicted"/>
<dbReference type="Proteomes" id="UP000000702">
    <property type="component" value="Unassembled WGS sequence"/>
</dbReference>
<reference evidence="2" key="1">
    <citation type="submission" date="2011-07" db="EMBL/GenBank/DDBJ databases">
        <title>Divergent evolution of antigenic variation in African trypanosomes.</title>
        <authorList>
            <person name="Jackson A.P."/>
            <person name="Berry A."/>
            <person name="Allison H.C."/>
            <person name="Burton P."/>
            <person name="Anderson J."/>
            <person name="Aslett M."/>
            <person name="Brown R."/>
            <person name="Corton N."/>
            <person name="Harris D."/>
            <person name="Hauser H."/>
            <person name="Gamble J."/>
            <person name="Gilderthorp R."/>
            <person name="McQuillan J."/>
            <person name="Quail M.A."/>
            <person name="Sanders M."/>
            <person name="Van Tonder A."/>
            <person name="Ginger M.L."/>
            <person name="Donelson J.E."/>
            <person name="Field M.C."/>
            <person name="Barry J.D."/>
            <person name="Berriman M."/>
            <person name="Hertz-Fowler C."/>
        </authorList>
    </citation>
    <scope>NUCLEOTIDE SEQUENCE [LARGE SCALE GENOMIC DNA]</scope>
    <source>
        <strain evidence="2">IL3000</strain>
    </source>
</reference>
<reference evidence="1 2" key="2">
    <citation type="journal article" date="2012" name="Proc. Natl. Acad. Sci. U.S.A.">
        <title>Antigenic diversity is generated by distinct evolutionary mechanisms in African trypanosome species.</title>
        <authorList>
            <person name="Jackson A.P."/>
            <person name="Berry A."/>
            <person name="Aslett M."/>
            <person name="Allison H.C."/>
            <person name="Burton P."/>
            <person name="Vavrova-Anderson J."/>
            <person name="Brown R."/>
            <person name="Browne H."/>
            <person name="Corton N."/>
            <person name="Hauser H."/>
            <person name="Gamble J."/>
            <person name="Gilderthorp R."/>
            <person name="Marcello L."/>
            <person name="McQuillan J."/>
            <person name="Otto T.D."/>
            <person name="Quail M.A."/>
            <person name="Sanders M.J."/>
            <person name="van Tonder A."/>
            <person name="Ginger M.L."/>
            <person name="Field M.C."/>
            <person name="Barry J.D."/>
            <person name="Hertz-Fowler C."/>
            <person name="Berriman M."/>
        </authorList>
    </citation>
    <scope>NUCLEOTIDE SEQUENCE [LARGE SCALE GENOMIC DNA]</scope>
    <source>
        <strain evidence="1 2">IL3000</strain>
    </source>
</reference>
<evidence type="ECO:0000313" key="2">
    <source>
        <dbReference type="Proteomes" id="UP000000702"/>
    </source>
</evidence>
<dbReference type="EMBL" id="CAEQ01001254">
    <property type="protein sequence ID" value="CCD13706.1"/>
    <property type="molecule type" value="Genomic_DNA"/>
</dbReference>
<comment type="caution">
    <text evidence="1">The sequence shown here is derived from an EMBL/GenBank/DDBJ whole genome shotgun (WGS) entry which is preliminary data.</text>
</comment>